<evidence type="ECO:0000256" key="6">
    <source>
        <dbReference type="SAM" id="Phobius"/>
    </source>
</evidence>
<feature type="transmembrane region" description="Helical" evidence="6">
    <location>
        <begin position="116"/>
        <end position="137"/>
    </location>
</feature>
<proteinExistence type="inferred from homology"/>
<dbReference type="OrthoDB" id="40134at2759"/>
<keyword evidence="4 6" id="KW-1133">Transmembrane helix</keyword>
<keyword evidence="9" id="KW-1185">Reference proteome</keyword>
<keyword evidence="5 6" id="KW-0472">Membrane</keyword>
<feature type="transmembrane region" description="Helical" evidence="6">
    <location>
        <begin position="186"/>
        <end position="208"/>
    </location>
</feature>
<name>A0A6A6TNE1_9PLEO</name>
<evidence type="ECO:0000256" key="5">
    <source>
        <dbReference type="ARBA" id="ARBA00023136"/>
    </source>
</evidence>
<accession>A0A6A6TNE1</accession>
<gene>
    <name evidence="8" type="ORF">K491DRAFT_588662</name>
</gene>
<dbReference type="InterPro" id="IPR013057">
    <property type="entry name" value="AA_transpt_TM"/>
</dbReference>
<keyword evidence="3 6" id="KW-0812">Transmembrane</keyword>
<organism evidence="8 9">
    <name type="scientific">Lophiostoma macrostomum CBS 122681</name>
    <dbReference type="NCBI Taxonomy" id="1314788"/>
    <lineage>
        <taxon>Eukaryota</taxon>
        <taxon>Fungi</taxon>
        <taxon>Dikarya</taxon>
        <taxon>Ascomycota</taxon>
        <taxon>Pezizomycotina</taxon>
        <taxon>Dothideomycetes</taxon>
        <taxon>Pleosporomycetidae</taxon>
        <taxon>Pleosporales</taxon>
        <taxon>Lophiostomataceae</taxon>
        <taxon>Lophiostoma</taxon>
    </lineage>
</organism>
<sequence length="537" mass="59177">SVTFEEYVHYAHIDREREKALPAVQKPISSLKSTLFGKKTDVVQDPPSPPTDEKHEKGDVIRAPVVTDDEWYHAGRALRTATWGSVFYLITTDVLGPYTVPWALSQMGYGPGVTLYTIFGCLAGYTGWQIWQMFLRLDSIHYPARSFGDLAFRIYGAWARHVVNILQSIQLVMNVGVIVIQNGQGLYQINSSICYVVCCIIWAALGMFLGQIRTLQRFGWIANFAVWINVTTMILTMAIVSHNPPNYAASEASNGFGESDGPIKTYGGAPPYSKGFSTGVTGLMQAVFSYGGSLIFCEFLSEMRKPRDFWKALIVAECFIYVVYLFFGLFVYSYHGQFVINPAFQGISPRHALEAGNILGLLSALIAGALYGNIGLKVAYANIAIEFFNAPPLDSRAGKLLWAGLIPVYWALAFVLAAAIPNFSYLSSLVAAICILQFTYTFPPIMMLGCNVQYYAIQEGEGFDPSTGRTTRRDQGWKRWARGFKHMWYVNAWNGFMFLGALVTAALGIYASVQGLKSAFAAGKNTSFSCAGPLGSG</sequence>
<comment type="similarity">
    <text evidence="2">Belongs to the amino acid/polyamine transporter 2 family.</text>
</comment>
<feature type="transmembrane region" description="Helical" evidence="6">
    <location>
        <begin position="400"/>
        <end position="420"/>
    </location>
</feature>
<evidence type="ECO:0000256" key="2">
    <source>
        <dbReference type="ARBA" id="ARBA00008066"/>
    </source>
</evidence>
<evidence type="ECO:0000256" key="4">
    <source>
        <dbReference type="ARBA" id="ARBA00022989"/>
    </source>
</evidence>
<dbReference type="PANTHER" id="PTHR22950:SF461">
    <property type="entry name" value="AMINO ACID TRANSPORTER TRANSMEMBRANE DOMAIN-CONTAINING PROTEIN"/>
    <property type="match status" value="1"/>
</dbReference>
<evidence type="ECO:0000259" key="7">
    <source>
        <dbReference type="Pfam" id="PF01490"/>
    </source>
</evidence>
<feature type="transmembrane region" description="Helical" evidence="6">
    <location>
        <begin position="355"/>
        <end position="379"/>
    </location>
</feature>
<feature type="transmembrane region" description="Helical" evidence="6">
    <location>
        <begin position="280"/>
        <end position="300"/>
    </location>
</feature>
<evidence type="ECO:0000313" key="8">
    <source>
        <dbReference type="EMBL" id="KAF2660727.1"/>
    </source>
</evidence>
<comment type="subcellular location">
    <subcellularLocation>
        <location evidence="1">Membrane</location>
        <topology evidence="1">Multi-pass membrane protein</topology>
    </subcellularLocation>
</comment>
<feature type="transmembrane region" description="Helical" evidence="6">
    <location>
        <begin position="426"/>
        <end position="448"/>
    </location>
</feature>
<feature type="transmembrane region" description="Helical" evidence="6">
    <location>
        <begin position="220"/>
        <end position="240"/>
    </location>
</feature>
<feature type="transmembrane region" description="Helical" evidence="6">
    <location>
        <begin position="158"/>
        <end position="180"/>
    </location>
</feature>
<evidence type="ECO:0000256" key="1">
    <source>
        <dbReference type="ARBA" id="ARBA00004141"/>
    </source>
</evidence>
<feature type="non-terminal residue" evidence="8">
    <location>
        <position position="1"/>
    </location>
</feature>
<protein>
    <recommendedName>
        <fullName evidence="7">Amino acid transporter transmembrane domain-containing protein</fullName>
    </recommendedName>
</protein>
<dbReference type="PANTHER" id="PTHR22950">
    <property type="entry name" value="AMINO ACID TRANSPORTER"/>
    <property type="match status" value="1"/>
</dbReference>
<feature type="transmembrane region" description="Helical" evidence="6">
    <location>
        <begin position="488"/>
        <end position="511"/>
    </location>
</feature>
<feature type="transmembrane region" description="Helical" evidence="6">
    <location>
        <begin position="86"/>
        <end position="104"/>
    </location>
</feature>
<dbReference type="Pfam" id="PF01490">
    <property type="entry name" value="Aa_trans"/>
    <property type="match status" value="1"/>
</dbReference>
<reference evidence="8" key="1">
    <citation type="journal article" date="2020" name="Stud. Mycol.">
        <title>101 Dothideomycetes genomes: a test case for predicting lifestyles and emergence of pathogens.</title>
        <authorList>
            <person name="Haridas S."/>
            <person name="Albert R."/>
            <person name="Binder M."/>
            <person name="Bloem J."/>
            <person name="Labutti K."/>
            <person name="Salamov A."/>
            <person name="Andreopoulos B."/>
            <person name="Baker S."/>
            <person name="Barry K."/>
            <person name="Bills G."/>
            <person name="Bluhm B."/>
            <person name="Cannon C."/>
            <person name="Castanera R."/>
            <person name="Culley D."/>
            <person name="Daum C."/>
            <person name="Ezra D."/>
            <person name="Gonzalez J."/>
            <person name="Henrissat B."/>
            <person name="Kuo A."/>
            <person name="Liang C."/>
            <person name="Lipzen A."/>
            <person name="Lutzoni F."/>
            <person name="Magnuson J."/>
            <person name="Mondo S."/>
            <person name="Nolan M."/>
            <person name="Ohm R."/>
            <person name="Pangilinan J."/>
            <person name="Park H.-J."/>
            <person name="Ramirez L."/>
            <person name="Alfaro M."/>
            <person name="Sun H."/>
            <person name="Tritt A."/>
            <person name="Yoshinaga Y."/>
            <person name="Zwiers L.-H."/>
            <person name="Turgeon B."/>
            <person name="Goodwin S."/>
            <person name="Spatafora J."/>
            <person name="Crous P."/>
            <person name="Grigoriev I."/>
        </authorList>
    </citation>
    <scope>NUCLEOTIDE SEQUENCE</scope>
    <source>
        <strain evidence="8">CBS 122681</strain>
    </source>
</reference>
<evidence type="ECO:0000313" key="9">
    <source>
        <dbReference type="Proteomes" id="UP000799324"/>
    </source>
</evidence>
<feature type="domain" description="Amino acid transporter transmembrane" evidence="7">
    <location>
        <begin position="80"/>
        <end position="448"/>
    </location>
</feature>
<dbReference type="GO" id="GO:0016020">
    <property type="term" value="C:membrane"/>
    <property type="evidence" value="ECO:0007669"/>
    <property type="project" value="UniProtKB-SubCell"/>
</dbReference>
<dbReference type="GO" id="GO:0015179">
    <property type="term" value="F:L-amino acid transmembrane transporter activity"/>
    <property type="evidence" value="ECO:0007669"/>
    <property type="project" value="TreeGrafter"/>
</dbReference>
<feature type="transmembrane region" description="Helical" evidence="6">
    <location>
        <begin position="312"/>
        <end position="335"/>
    </location>
</feature>
<dbReference type="EMBL" id="MU004298">
    <property type="protein sequence ID" value="KAF2660727.1"/>
    <property type="molecule type" value="Genomic_DNA"/>
</dbReference>
<dbReference type="AlphaFoldDB" id="A0A6A6TNE1"/>
<evidence type="ECO:0000256" key="3">
    <source>
        <dbReference type="ARBA" id="ARBA00022692"/>
    </source>
</evidence>
<dbReference type="Proteomes" id="UP000799324">
    <property type="component" value="Unassembled WGS sequence"/>
</dbReference>